<evidence type="ECO:0000256" key="2">
    <source>
        <dbReference type="ARBA" id="ARBA00022679"/>
    </source>
</evidence>
<dbReference type="Gene3D" id="3.40.50.300">
    <property type="entry name" value="P-loop containing nucleotide triphosphate hydrolases"/>
    <property type="match status" value="1"/>
</dbReference>
<feature type="binding site" evidence="7">
    <location>
        <position position="85"/>
    </location>
    <ligand>
        <name>substrate</name>
    </ligand>
</feature>
<feature type="binding site" evidence="7">
    <location>
        <position position="147"/>
    </location>
    <ligand>
        <name>substrate</name>
    </ligand>
</feature>
<dbReference type="PANTHER" id="PTHR21087">
    <property type="entry name" value="SHIKIMATE KINASE"/>
    <property type="match status" value="1"/>
</dbReference>
<comment type="function">
    <text evidence="7">Catalyzes the specific phosphorylation of the 3-hydroxyl group of shikimic acid using ATP as a cosubstrate.</text>
</comment>
<gene>
    <name evidence="7 8" type="primary">aroK</name>
    <name evidence="8" type="ORF">ENSA7_49570</name>
</gene>
<name>A0A2S9YI51_9BACT</name>
<sequence>MFTRPVFLLGMMGAGKSSVGRELARRHAATFIDLDLRIERVFGASVAQLFELGEAYFRACERAALDSLVREPGFPIAPAVVATGGGIVTDRANLATMSAVGQLVYLRADVQTLSRRLAAPSERAARPLLAASEAALAQQLTELLSAREAAYGEAAVSVDACASVDAVATLVERALA</sequence>
<keyword evidence="3 7" id="KW-0547">Nucleotide-binding</keyword>
<keyword evidence="4 7" id="KW-0418">Kinase</keyword>
<keyword evidence="2 7" id="KW-0808">Transferase</keyword>
<dbReference type="GO" id="GO:0005524">
    <property type="term" value="F:ATP binding"/>
    <property type="evidence" value="ECO:0007669"/>
    <property type="project" value="UniProtKB-UniRule"/>
</dbReference>
<accession>A0A2S9YI51</accession>
<dbReference type="PRINTS" id="PR01100">
    <property type="entry name" value="SHIKIMTKNASE"/>
</dbReference>
<dbReference type="RefSeq" id="WP_146158102.1">
    <property type="nucleotide sequence ID" value="NZ_PVNL01000101.1"/>
</dbReference>
<evidence type="ECO:0000256" key="7">
    <source>
        <dbReference type="HAMAP-Rule" id="MF_00109"/>
    </source>
</evidence>
<comment type="pathway">
    <text evidence="7">Metabolic intermediate biosynthesis; chorismate biosynthesis; chorismate from D-erythrose 4-phosphate and phosphoenolpyruvate: step 5/7.</text>
</comment>
<feature type="binding site" evidence="7">
    <location>
        <position position="126"/>
    </location>
    <ligand>
        <name>ATP</name>
        <dbReference type="ChEBI" id="CHEBI:30616"/>
    </ligand>
</feature>
<evidence type="ECO:0000313" key="9">
    <source>
        <dbReference type="Proteomes" id="UP000238823"/>
    </source>
</evidence>
<evidence type="ECO:0000256" key="6">
    <source>
        <dbReference type="ARBA" id="ARBA00023141"/>
    </source>
</evidence>
<dbReference type="OrthoDB" id="9800332at2"/>
<dbReference type="GO" id="GO:0009073">
    <property type="term" value="P:aromatic amino acid family biosynthetic process"/>
    <property type="evidence" value="ECO:0007669"/>
    <property type="project" value="UniProtKB-KW"/>
</dbReference>
<keyword evidence="7" id="KW-0460">Magnesium</keyword>
<evidence type="ECO:0000256" key="1">
    <source>
        <dbReference type="ARBA" id="ARBA00022605"/>
    </source>
</evidence>
<feature type="binding site" evidence="7">
    <location>
        <position position="58"/>
    </location>
    <ligand>
        <name>substrate</name>
    </ligand>
</feature>
<comment type="catalytic activity">
    <reaction evidence="7">
        <text>shikimate + ATP = 3-phosphoshikimate + ADP + H(+)</text>
        <dbReference type="Rhea" id="RHEA:13121"/>
        <dbReference type="ChEBI" id="CHEBI:15378"/>
        <dbReference type="ChEBI" id="CHEBI:30616"/>
        <dbReference type="ChEBI" id="CHEBI:36208"/>
        <dbReference type="ChEBI" id="CHEBI:145989"/>
        <dbReference type="ChEBI" id="CHEBI:456216"/>
        <dbReference type="EC" id="2.7.1.71"/>
    </reaction>
</comment>
<reference evidence="8 9" key="1">
    <citation type="submission" date="2018-03" db="EMBL/GenBank/DDBJ databases">
        <title>Draft Genome Sequences of the Obligatory Marine Myxobacteria Enhygromyxa salina SWB007.</title>
        <authorList>
            <person name="Poehlein A."/>
            <person name="Moghaddam J.A."/>
            <person name="Harms H."/>
            <person name="Alanjari M."/>
            <person name="Koenig G.M."/>
            <person name="Daniel R."/>
            <person name="Schaeberle T.F."/>
        </authorList>
    </citation>
    <scope>NUCLEOTIDE SEQUENCE [LARGE SCALE GENOMIC DNA]</scope>
    <source>
        <strain evidence="8 9">SWB007</strain>
    </source>
</reference>
<keyword evidence="6 7" id="KW-0057">Aromatic amino acid biosynthesis</keyword>
<dbReference type="EC" id="2.7.1.71" evidence="7"/>
<dbReference type="GO" id="GO:0008652">
    <property type="term" value="P:amino acid biosynthetic process"/>
    <property type="evidence" value="ECO:0007669"/>
    <property type="project" value="UniProtKB-KW"/>
</dbReference>
<dbReference type="SUPFAM" id="SSF52540">
    <property type="entry name" value="P-loop containing nucleoside triphosphate hydrolases"/>
    <property type="match status" value="1"/>
</dbReference>
<dbReference type="UniPathway" id="UPA00053">
    <property type="reaction ID" value="UER00088"/>
</dbReference>
<proteinExistence type="inferred from homology"/>
<dbReference type="AlphaFoldDB" id="A0A2S9YI51"/>
<evidence type="ECO:0000256" key="3">
    <source>
        <dbReference type="ARBA" id="ARBA00022741"/>
    </source>
</evidence>
<evidence type="ECO:0000313" key="8">
    <source>
        <dbReference type="EMBL" id="PRQ04784.1"/>
    </source>
</evidence>
<comment type="similarity">
    <text evidence="7">Belongs to the shikimate kinase family.</text>
</comment>
<dbReference type="GO" id="GO:0009423">
    <property type="term" value="P:chorismate biosynthetic process"/>
    <property type="evidence" value="ECO:0007669"/>
    <property type="project" value="UniProtKB-UniRule"/>
</dbReference>
<evidence type="ECO:0000256" key="5">
    <source>
        <dbReference type="ARBA" id="ARBA00022840"/>
    </source>
</evidence>
<keyword evidence="5 7" id="KW-0067">ATP-binding</keyword>
<keyword evidence="1 7" id="KW-0028">Amino-acid biosynthesis</keyword>
<dbReference type="Pfam" id="PF01202">
    <property type="entry name" value="SKI"/>
    <property type="match status" value="1"/>
</dbReference>
<feature type="binding site" evidence="7">
    <location>
        <position position="17"/>
    </location>
    <ligand>
        <name>Mg(2+)</name>
        <dbReference type="ChEBI" id="CHEBI:18420"/>
    </ligand>
</feature>
<dbReference type="Proteomes" id="UP000238823">
    <property type="component" value="Unassembled WGS sequence"/>
</dbReference>
<keyword evidence="7" id="KW-0963">Cytoplasm</keyword>
<comment type="caution">
    <text evidence="7">Lacks conserved residue(s) required for the propagation of feature annotation.</text>
</comment>
<comment type="cofactor">
    <cofactor evidence="7">
        <name>Mg(2+)</name>
        <dbReference type="ChEBI" id="CHEBI:18420"/>
    </cofactor>
    <text evidence="7">Binds 1 Mg(2+) ion per subunit.</text>
</comment>
<comment type="subcellular location">
    <subcellularLocation>
        <location evidence="7">Cytoplasm</location>
    </subcellularLocation>
</comment>
<dbReference type="EMBL" id="PVNL01000101">
    <property type="protein sequence ID" value="PRQ04784.1"/>
    <property type="molecule type" value="Genomic_DNA"/>
</dbReference>
<protein>
    <recommendedName>
        <fullName evidence="7">Shikimate kinase</fullName>
        <shortName evidence="7">SK</shortName>
        <ecNumber evidence="7">2.7.1.71</ecNumber>
    </recommendedName>
</protein>
<comment type="caution">
    <text evidence="8">The sequence shown here is derived from an EMBL/GenBank/DDBJ whole genome shotgun (WGS) entry which is preliminary data.</text>
</comment>
<dbReference type="HAMAP" id="MF_00109">
    <property type="entry name" value="Shikimate_kinase"/>
    <property type="match status" value="1"/>
</dbReference>
<dbReference type="CDD" id="cd00464">
    <property type="entry name" value="SK"/>
    <property type="match status" value="1"/>
</dbReference>
<dbReference type="InterPro" id="IPR027417">
    <property type="entry name" value="P-loop_NTPase"/>
</dbReference>
<keyword evidence="7" id="KW-0479">Metal-binding</keyword>
<dbReference type="InterPro" id="IPR000623">
    <property type="entry name" value="Shikimate_kinase/TSH1"/>
</dbReference>
<feature type="binding site" evidence="7">
    <location>
        <position position="35"/>
    </location>
    <ligand>
        <name>substrate</name>
    </ligand>
</feature>
<dbReference type="GO" id="GO:0000287">
    <property type="term" value="F:magnesium ion binding"/>
    <property type="evidence" value="ECO:0007669"/>
    <property type="project" value="UniProtKB-UniRule"/>
</dbReference>
<dbReference type="GO" id="GO:0005829">
    <property type="term" value="C:cytosol"/>
    <property type="evidence" value="ECO:0007669"/>
    <property type="project" value="TreeGrafter"/>
</dbReference>
<comment type="subunit">
    <text evidence="7">Monomer.</text>
</comment>
<organism evidence="8 9">
    <name type="scientific">Enhygromyxa salina</name>
    <dbReference type="NCBI Taxonomy" id="215803"/>
    <lineage>
        <taxon>Bacteria</taxon>
        <taxon>Pseudomonadati</taxon>
        <taxon>Myxococcota</taxon>
        <taxon>Polyangia</taxon>
        <taxon>Nannocystales</taxon>
        <taxon>Nannocystaceae</taxon>
        <taxon>Enhygromyxa</taxon>
    </lineage>
</organism>
<dbReference type="InterPro" id="IPR031322">
    <property type="entry name" value="Shikimate/glucono_kinase"/>
</dbReference>
<dbReference type="PANTHER" id="PTHR21087:SF16">
    <property type="entry name" value="SHIKIMATE KINASE 1, CHLOROPLASTIC"/>
    <property type="match status" value="1"/>
</dbReference>
<feature type="binding site" evidence="7">
    <location>
        <begin position="13"/>
        <end position="18"/>
    </location>
    <ligand>
        <name>ATP</name>
        <dbReference type="ChEBI" id="CHEBI:30616"/>
    </ligand>
</feature>
<dbReference type="GO" id="GO:0004765">
    <property type="term" value="F:shikimate kinase activity"/>
    <property type="evidence" value="ECO:0007669"/>
    <property type="project" value="UniProtKB-UniRule"/>
</dbReference>
<evidence type="ECO:0000256" key="4">
    <source>
        <dbReference type="ARBA" id="ARBA00022777"/>
    </source>
</evidence>